<dbReference type="CDD" id="cd16325">
    <property type="entry name" value="LolA"/>
    <property type="match status" value="1"/>
</dbReference>
<dbReference type="RefSeq" id="WP_066052580.1">
    <property type="nucleotide sequence ID" value="NZ_CP014223.1"/>
</dbReference>
<reference evidence="3" key="2">
    <citation type="submission" date="2016-01" db="EMBL/GenBank/DDBJ databases">
        <authorList>
            <person name="Poehlein A."/>
            <person name="Schlien K."/>
            <person name="Gottschalk G."/>
            <person name="Buckel W."/>
            <person name="Daniel R."/>
        </authorList>
    </citation>
    <scope>NUCLEOTIDE SEQUENCE [LARGE SCALE GENOMIC DNA]</scope>
    <source>
        <strain evidence="3">X2</strain>
    </source>
</reference>
<dbReference type="AlphaFoldDB" id="A0A0X8VBY2"/>
<dbReference type="PROSITE" id="PS51257">
    <property type="entry name" value="PROKAR_LIPOPROTEIN"/>
    <property type="match status" value="1"/>
</dbReference>
<sequence>MKKAVAVCLSLLLLFGLGGCKKEEPLSELETIQKQLNEMDGYYCTASLTRISNKGETTYGTKQYAKSTGEYRLELTSPENVAGNYTIFDGQKICQYNPRLNNQLIKDVPASQHRNELFLGQFIKNYMQSEGVGVEAAALDESKCIVMEAVIPGTDGALSSEKLWVDRETYLPKRLVLYDSQGQERYRLDYDEFVYNPDFEENLFQIKE</sequence>
<dbReference type="Pfam" id="PF03548">
    <property type="entry name" value="LolA"/>
    <property type="match status" value="1"/>
</dbReference>
<proteinExistence type="predicted"/>
<dbReference type="InterPro" id="IPR004564">
    <property type="entry name" value="OM_lipoprot_carrier_LolA-like"/>
</dbReference>
<reference evidence="4" key="4">
    <citation type="submission" date="2016-11" db="EMBL/GenBank/DDBJ databases">
        <authorList>
            <person name="Jaros S."/>
            <person name="Januszkiewicz K."/>
            <person name="Wedrychowicz H."/>
        </authorList>
    </citation>
    <scope>NUCLEOTIDE SEQUENCE [LARGE SCALE GENOMIC DNA]</scope>
    <source>
        <strain evidence="4">DSM 1682</strain>
    </source>
</reference>
<dbReference type="PANTHER" id="PTHR37507:SF2">
    <property type="entry name" value="SPORULATION PROTEIN YDCC"/>
    <property type="match status" value="1"/>
</dbReference>
<reference evidence="2" key="3">
    <citation type="submission" date="2016-11" db="EMBL/GenBank/DDBJ databases">
        <authorList>
            <person name="Varghese N."/>
            <person name="Submissions S."/>
        </authorList>
    </citation>
    <scope>NUCLEOTIDE SEQUENCE</scope>
    <source>
        <strain evidence="2">DSM 1682</strain>
    </source>
</reference>
<dbReference type="PANTHER" id="PTHR37507">
    <property type="entry name" value="SPORULATION PROTEIN YDCC"/>
    <property type="match status" value="1"/>
</dbReference>
<dbReference type="KEGG" id="cpro:CPRO_26310"/>
<keyword evidence="3" id="KW-1185">Reference proteome</keyword>
<dbReference type="Gene3D" id="2.50.20.10">
    <property type="entry name" value="Lipoprotein localisation LolA/LolB/LppX"/>
    <property type="match status" value="1"/>
</dbReference>
<name>A0A0X8VBY2_ANAPI</name>
<dbReference type="OrthoDB" id="2047841at2"/>
<organism evidence="2 4">
    <name type="scientific">Anaerotignum propionicum DSM 1682</name>
    <dbReference type="NCBI Taxonomy" id="991789"/>
    <lineage>
        <taxon>Bacteria</taxon>
        <taxon>Bacillati</taxon>
        <taxon>Bacillota</taxon>
        <taxon>Clostridia</taxon>
        <taxon>Lachnospirales</taxon>
        <taxon>Anaerotignaceae</taxon>
        <taxon>Anaerotignum</taxon>
    </lineage>
</organism>
<evidence type="ECO:0000313" key="2">
    <source>
        <dbReference type="EMBL" id="SHE53212.1"/>
    </source>
</evidence>
<dbReference type="SUPFAM" id="SSF89392">
    <property type="entry name" value="Prokaryotic lipoproteins and lipoprotein localization factors"/>
    <property type="match status" value="1"/>
</dbReference>
<dbReference type="InterPro" id="IPR052944">
    <property type="entry name" value="Sporulation_related"/>
</dbReference>
<evidence type="ECO:0000313" key="1">
    <source>
        <dbReference type="EMBL" id="AMJ42179.1"/>
    </source>
</evidence>
<accession>A0A0X8VBY2</accession>
<evidence type="ECO:0000313" key="3">
    <source>
        <dbReference type="Proteomes" id="UP000068026"/>
    </source>
</evidence>
<protein>
    <submittedName>
        <fullName evidence="2">Outer membrane lipoprotein-sorting protein</fullName>
    </submittedName>
</protein>
<dbReference type="EMBL" id="CP014223">
    <property type="protein sequence ID" value="AMJ42179.1"/>
    <property type="molecule type" value="Genomic_DNA"/>
</dbReference>
<evidence type="ECO:0000313" key="4">
    <source>
        <dbReference type="Proteomes" id="UP000184204"/>
    </source>
</evidence>
<keyword evidence="2" id="KW-0449">Lipoprotein</keyword>
<gene>
    <name evidence="1" type="ORF">CPRO_26310</name>
    <name evidence="2" type="ORF">SAMN02745151_00999</name>
</gene>
<dbReference type="EMBL" id="FQUA01000003">
    <property type="protein sequence ID" value="SHE53212.1"/>
    <property type="molecule type" value="Genomic_DNA"/>
</dbReference>
<dbReference type="Proteomes" id="UP000068026">
    <property type="component" value="Chromosome"/>
</dbReference>
<dbReference type="Proteomes" id="UP000184204">
    <property type="component" value="Unassembled WGS sequence"/>
</dbReference>
<dbReference type="InterPro" id="IPR029046">
    <property type="entry name" value="LolA/LolB/LppX"/>
</dbReference>
<reference evidence="1 3" key="1">
    <citation type="journal article" date="2016" name="Genome Announc.">
        <title>Complete Genome Sequence of the Amino Acid-Fermenting Clostridium propionicum X2 (DSM 1682).</title>
        <authorList>
            <person name="Poehlein A."/>
            <person name="Schlien K."/>
            <person name="Chowdhury N.P."/>
            <person name="Gottschalk G."/>
            <person name="Buckel W."/>
            <person name="Daniel R."/>
        </authorList>
    </citation>
    <scope>NUCLEOTIDE SEQUENCE [LARGE SCALE GENOMIC DNA]</scope>
    <source>
        <strain evidence="1 3">X2</strain>
    </source>
</reference>